<evidence type="ECO:0000313" key="3">
    <source>
        <dbReference type="Proteomes" id="UP000714275"/>
    </source>
</evidence>
<reference evidence="2" key="1">
    <citation type="journal article" date="2020" name="New Phytol.">
        <title>Comparative genomics reveals dynamic genome evolution in host specialist ectomycorrhizal fungi.</title>
        <authorList>
            <person name="Lofgren L.A."/>
            <person name="Nguyen N.H."/>
            <person name="Vilgalys R."/>
            <person name="Ruytinx J."/>
            <person name="Liao H.L."/>
            <person name="Branco S."/>
            <person name="Kuo A."/>
            <person name="LaButti K."/>
            <person name="Lipzen A."/>
            <person name="Andreopoulos W."/>
            <person name="Pangilinan J."/>
            <person name="Riley R."/>
            <person name="Hundley H."/>
            <person name="Na H."/>
            <person name="Barry K."/>
            <person name="Grigoriev I.V."/>
            <person name="Stajich J.E."/>
            <person name="Kennedy P.G."/>
        </authorList>
    </citation>
    <scope>NUCLEOTIDE SEQUENCE</scope>
    <source>
        <strain evidence="2">DOB743</strain>
    </source>
</reference>
<evidence type="ECO:0000256" key="1">
    <source>
        <dbReference type="SAM" id="MobiDB-lite"/>
    </source>
</evidence>
<gene>
    <name evidence="2" type="ORF">EV702DRAFT_1199801</name>
</gene>
<evidence type="ECO:0000313" key="2">
    <source>
        <dbReference type="EMBL" id="KAG1774962.1"/>
    </source>
</evidence>
<name>A0A9P7D0X0_9AGAM</name>
<organism evidence="2 3">
    <name type="scientific">Suillus placidus</name>
    <dbReference type="NCBI Taxonomy" id="48579"/>
    <lineage>
        <taxon>Eukaryota</taxon>
        <taxon>Fungi</taxon>
        <taxon>Dikarya</taxon>
        <taxon>Basidiomycota</taxon>
        <taxon>Agaricomycotina</taxon>
        <taxon>Agaricomycetes</taxon>
        <taxon>Agaricomycetidae</taxon>
        <taxon>Boletales</taxon>
        <taxon>Suillineae</taxon>
        <taxon>Suillaceae</taxon>
        <taxon>Suillus</taxon>
    </lineage>
</organism>
<comment type="caution">
    <text evidence="2">The sequence shown here is derived from an EMBL/GenBank/DDBJ whole genome shotgun (WGS) entry which is preliminary data.</text>
</comment>
<dbReference type="Proteomes" id="UP000714275">
    <property type="component" value="Unassembled WGS sequence"/>
</dbReference>
<protein>
    <submittedName>
        <fullName evidence="2">Uncharacterized protein</fullName>
    </submittedName>
</protein>
<proteinExistence type="predicted"/>
<keyword evidence="3" id="KW-1185">Reference proteome</keyword>
<dbReference type="EMBL" id="JABBWD010000037">
    <property type="protein sequence ID" value="KAG1774962.1"/>
    <property type="molecule type" value="Genomic_DNA"/>
</dbReference>
<dbReference type="OrthoDB" id="2676029at2759"/>
<sequence length="604" mass="67249">MPPSRAIALFQPNPDFLQYAGSTKDVCVTHPGYYTFRHTTNILNAHSIEGNHQADYLVLNSSQFQDFREDARHVGEFLPSIVISTKFTEPDFISHYGNITIPTIELPLDARSIQSPTPLVFARHISPGPFFKEYNGDFCHFYNRALPTLRFSDLINMSEDNIVNLPDIIGPNIPDTIMPSADPHLQYPHFPKSTNDLDKFHADAKAKIPAILITPAPSPLRITLTVPPNSPNLPILKPKDEPMPGPAIYNPLTARALSSQTDKDEMKNAGLIEGWIEILKEDPPVKEVEGFGSDEEDADMDNKGSVSESATLMDDDMDTSSDLSDERLSHLAHDLANPHSRRTMLQLVPALIFNHTLNSLDKEDEDNNFLPRNTPVTFGLTCDKLQYDPLPFMGKYDTQLVRHLMCACQFLAGAMATQSTRELGLELANFHMARPSSIFHYDTSEYPKHVPADALTFTHAFHGTLTPAQSQESMLKLIFIIIVDGVCCIPANVNRATFFLQLCPSLNPLFTLEEAAALRTASGIFRFYGYFQLANTLADTLTDLLALSLPDEDVVHTLLQNYSLNDLCGTGVTPTTSSNYLLTIAESEHEQCFNTKHIGPYLLE</sequence>
<accession>A0A9P7D0X0</accession>
<dbReference type="AlphaFoldDB" id="A0A9P7D0X0"/>
<feature type="region of interest" description="Disordered" evidence="1">
    <location>
        <begin position="287"/>
        <end position="322"/>
    </location>
</feature>